<organism evidence="2 3">
    <name type="scientific">Granulicella sibirica</name>
    <dbReference type="NCBI Taxonomy" id="2479048"/>
    <lineage>
        <taxon>Bacteria</taxon>
        <taxon>Pseudomonadati</taxon>
        <taxon>Acidobacteriota</taxon>
        <taxon>Terriglobia</taxon>
        <taxon>Terriglobales</taxon>
        <taxon>Acidobacteriaceae</taxon>
        <taxon>Granulicella</taxon>
    </lineage>
</organism>
<dbReference type="InterPro" id="IPR036873">
    <property type="entry name" value="Rhodanese-like_dom_sf"/>
</dbReference>
<protein>
    <submittedName>
        <fullName evidence="2">Rhodanese-related sulfurtransferase</fullName>
    </submittedName>
</protein>
<sequence>MLVPLLIAFAALFVVFAALRGRRRADRRREMMQHFISAEALHQLLSMSDKPTVLDIRVPLDFLAHTEMIPGATRIAPNEMIANPKMISKKIEYVLYCTCPGEASSEAVLSAALRMGFYKVKMLTGGIEAWKQKGFPVEPYNRPFHLDAQRKS</sequence>
<dbReference type="PROSITE" id="PS50206">
    <property type="entry name" value="RHODANESE_3"/>
    <property type="match status" value="1"/>
</dbReference>
<dbReference type="Proteomes" id="UP000289437">
    <property type="component" value="Unassembled WGS sequence"/>
</dbReference>
<dbReference type="InterPro" id="IPR001763">
    <property type="entry name" value="Rhodanese-like_dom"/>
</dbReference>
<dbReference type="GO" id="GO:0016740">
    <property type="term" value="F:transferase activity"/>
    <property type="evidence" value="ECO:0007669"/>
    <property type="project" value="UniProtKB-KW"/>
</dbReference>
<evidence type="ECO:0000313" key="3">
    <source>
        <dbReference type="Proteomes" id="UP000289437"/>
    </source>
</evidence>
<keyword evidence="3" id="KW-1185">Reference proteome</keyword>
<dbReference type="Pfam" id="PF00581">
    <property type="entry name" value="Rhodanese"/>
    <property type="match status" value="1"/>
</dbReference>
<reference evidence="3" key="2">
    <citation type="submission" date="2019-02" db="EMBL/GenBank/DDBJ databases">
        <title>Granulicella sibirica sp. nov., a psychrotolerant acidobacterium isolated from an organic soil layer in forested tundra, West Siberia.</title>
        <authorList>
            <person name="Oshkin I.Y."/>
            <person name="Kulichevskaya I.S."/>
            <person name="Rijpstra W.I.C."/>
            <person name="Sinninghe Damste J.S."/>
            <person name="Rakitin A.L."/>
            <person name="Ravin N.V."/>
            <person name="Dedysh S.N."/>
        </authorList>
    </citation>
    <scope>NUCLEOTIDE SEQUENCE [LARGE SCALE GENOMIC DNA]</scope>
    <source>
        <strain evidence="3">AF10</strain>
    </source>
</reference>
<dbReference type="AlphaFoldDB" id="A0A4V1L5W3"/>
<gene>
    <name evidence="2" type="ORF">GRAN_0474</name>
</gene>
<accession>A0A4V1L5W3</accession>
<keyword evidence="2" id="KW-0808">Transferase</keyword>
<evidence type="ECO:0000313" key="2">
    <source>
        <dbReference type="EMBL" id="RXH57164.1"/>
    </source>
</evidence>
<name>A0A4V1L5W3_9BACT</name>
<dbReference type="SUPFAM" id="SSF52821">
    <property type="entry name" value="Rhodanese/Cell cycle control phosphatase"/>
    <property type="match status" value="1"/>
</dbReference>
<evidence type="ECO:0000259" key="1">
    <source>
        <dbReference type="PROSITE" id="PS50206"/>
    </source>
</evidence>
<dbReference type="SMART" id="SM00450">
    <property type="entry name" value="RHOD"/>
    <property type="match status" value="1"/>
</dbReference>
<comment type="caution">
    <text evidence="2">The sequence shown here is derived from an EMBL/GenBank/DDBJ whole genome shotgun (WGS) entry which is preliminary data.</text>
</comment>
<dbReference type="Gene3D" id="3.40.250.10">
    <property type="entry name" value="Rhodanese-like domain"/>
    <property type="match status" value="1"/>
</dbReference>
<proteinExistence type="predicted"/>
<reference evidence="2 3" key="1">
    <citation type="submission" date="2018-11" db="EMBL/GenBank/DDBJ databases">
        <authorList>
            <person name="Mardanov A.V."/>
            <person name="Ravin N.V."/>
            <person name="Dedysh S.N."/>
        </authorList>
    </citation>
    <scope>NUCLEOTIDE SEQUENCE [LARGE SCALE GENOMIC DNA]</scope>
    <source>
        <strain evidence="2 3">AF10</strain>
    </source>
</reference>
<dbReference type="EMBL" id="RDSM01000001">
    <property type="protein sequence ID" value="RXH57164.1"/>
    <property type="molecule type" value="Genomic_DNA"/>
</dbReference>
<feature type="domain" description="Rhodanese" evidence="1">
    <location>
        <begin position="47"/>
        <end position="139"/>
    </location>
</feature>